<sequence>MSFRFTASRILRDVRDTDEDIRLTQDRYEKNKKVPDLPRVFHDVSKAFNAVSSALQAIQLYLSKGEPKAEEDVDQDELQNEKDAAIKSRNSASHLAEVFEAVFKADDGNRAIEYRMRAGKDRQVEVLMMDIIEATLVLAKPPAASEKQIADLQELHRAISQIQPSQADTNGGGIQNTGSGTQNIHTGRGHQNVNTGKGQQFIGTFATPPYRSS</sequence>
<evidence type="ECO:0000259" key="3">
    <source>
        <dbReference type="Pfam" id="PF17107"/>
    </source>
</evidence>
<organism evidence="4 5">
    <name type="scientific">Colletotrichum simmondsii</name>
    <dbReference type="NCBI Taxonomy" id="703756"/>
    <lineage>
        <taxon>Eukaryota</taxon>
        <taxon>Fungi</taxon>
        <taxon>Dikarya</taxon>
        <taxon>Ascomycota</taxon>
        <taxon>Pezizomycotina</taxon>
        <taxon>Sordariomycetes</taxon>
        <taxon>Hypocreomycetidae</taxon>
        <taxon>Glomerellales</taxon>
        <taxon>Glomerellaceae</taxon>
        <taxon>Colletotrichum</taxon>
        <taxon>Colletotrichum acutatum species complex</taxon>
    </lineage>
</organism>
<reference evidence="4 5" key="1">
    <citation type="submission" date="2014-02" db="EMBL/GenBank/DDBJ databases">
        <title>The genome sequence of Colletotrichum simmondsii CBS122122.</title>
        <authorList>
            <person name="Baroncelli R."/>
            <person name="Thon M.R."/>
        </authorList>
    </citation>
    <scope>NUCLEOTIDE SEQUENCE [LARGE SCALE GENOMIC DNA]</scope>
    <source>
        <strain evidence="4 5">CBS122122</strain>
    </source>
</reference>
<comment type="caution">
    <text evidence="4">The sequence shown here is derived from an EMBL/GenBank/DDBJ whole genome shotgun (WGS) entry which is preliminary data.</text>
</comment>
<evidence type="ECO:0000259" key="2">
    <source>
        <dbReference type="Pfam" id="PF17106"/>
    </source>
</evidence>
<evidence type="ECO:0000313" key="4">
    <source>
        <dbReference type="EMBL" id="KXH34000.1"/>
    </source>
</evidence>
<accession>A0A135SDL8</accession>
<keyword evidence="5" id="KW-1185">Reference proteome</keyword>
<dbReference type="Pfam" id="PF17107">
    <property type="entry name" value="SesA"/>
    <property type="match status" value="1"/>
</dbReference>
<dbReference type="AlphaFoldDB" id="A0A135SDL8"/>
<dbReference type="Proteomes" id="UP000070328">
    <property type="component" value="Unassembled WGS sequence"/>
</dbReference>
<feature type="domain" description="NACHT-NTPase sigma" evidence="2">
    <location>
        <begin position="174"/>
        <end position="208"/>
    </location>
</feature>
<feature type="compositionally biased region" description="Polar residues" evidence="1">
    <location>
        <begin position="176"/>
        <end position="202"/>
    </location>
</feature>
<gene>
    <name evidence="4" type="ORF">CSIM01_02335</name>
</gene>
<protein>
    <recommendedName>
        <fullName evidence="6">NACHT-NTPase and P-loop NTPases N-terminal domain-containing protein</fullName>
    </recommendedName>
</protein>
<dbReference type="InterPro" id="IPR031352">
    <property type="entry name" value="SesA"/>
</dbReference>
<feature type="region of interest" description="Disordered" evidence="1">
    <location>
        <begin position="164"/>
        <end position="213"/>
    </location>
</feature>
<dbReference type="Pfam" id="PF17106">
    <property type="entry name" value="NACHT_sigma"/>
    <property type="match status" value="1"/>
</dbReference>
<evidence type="ECO:0000313" key="5">
    <source>
        <dbReference type="Proteomes" id="UP000070328"/>
    </source>
</evidence>
<proteinExistence type="predicted"/>
<dbReference type="EMBL" id="JFBX01000594">
    <property type="protein sequence ID" value="KXH34000.1"/>
    <property type="molecule type" value="Genomic_DNA"/>
</dbReference>
<dbReference type="InterPro" id="IPR031353">
    <property type="entry name" value="NACHT_sigma"/>
</dbReference>
<feature type="domain" description="NACHT-NTPase and P-loop NTPases N-terminal" evidence="3">
    <location>
        <begin position="24"/>
        <end position="134"/>
    </location>
</feature>
<evidence type="ECO:0000256" key="1">
    <source>
        <dbReference type="SAM" id="MobiDB-lite"/>
    </source>
</evidence>
<name>A0A135SDL8_9PEZI</name>
<evidence type="ECO:0008006" key="6">
    <source>
        <dbReference type="Google" id="ProtNLM"/>
    </source>
</evidence>